<dbReference type="InterPro" id="IPR012337">
    <property type="entry name" value="RNaseH-like_sf"/>
</dbReference>
<keyword evidence="3" id="KW-1185">Reference proteome</keyword>
<feature type="domain" description="Integrase catalytic" evidence="1">
    <location>
        <begin position="86"/>
        <end position="256"/>
    </location>
</feature>
<dbReference type="Pfam" id="PF00665">
    <property type="entry name" value="rve"/>
    <property type="match status" value="1"/>
</dbReference>
<name>A0A9N8S2G7_9BURK</name>
<protein>
    <submittedName>
        <fullName evidence="2">IS3 family transposase ISAeca6</fullName>
    </submittedName>
</protein>
<comment type="caution">
    <text evidence="2">The sequence shown here is derived from an EMBL/GenBank/DDBJ whole genome shotgun (WGS) entry which is preliminary data.</text>
</comment>
<dbReference type="InterPro" id="IPR001584">
    <property type="entry name" value="Integrase_cat-core"/>
</dbReference>
<dbReference type="GO" id="GO:0003676">
    <property type="term" value="F:nucleic acid binding"/>
    <property type="evidence" value="ECO:0007669"/>
    <property type="project" value="InterPro"/>
</dbReference>
<organism evidence="2 3">
    <name type="scientific">Paraburkholderia saeva</name>
    <dbReference type="NCBI Taxonomy" id="2777537"/>
    <lineage>
        <taxon>Bacteria</taxon>
        <taxon>Pseudomonadati</taxon>
        <taxon>Pseudomonadota</taxon>
        <taxon>Betaproteobacteria</taxon>
        <taxon>Burkholderiales</taxon>
        <taxon>Burkholderiaceae</taxon>
        <taxon>Paraburkholderia</taxon>
    </lineage>
</organism>
<proteinExistence type="predicted"/>
<dbReference type="AlphaFoldDB" id="A0A9N8S2G7"/>
<gene>
    <name evidence="2" type="ORF">LMG31841_05844</name>
</gene>
<dbReference type="SUPFAM" id="SSF53098">
    <property type="entry name" value="Ribonuclease H-like"/>
    <property type="match status" value="1"/>
</dbReference>
<dbReference type="Gene3D" id="3.30.420.10">
    <property type="entry name" value="Ribonuclease H-like superfamily/Ribonuclease H"/>
    <property type="match status" value="1"/>
</dbReference>
<sequence length="256" mass="30167">MSVRAACEAFGVSETCYRYQAKRCAENSVIAQWLVKLTHNQRNWGFGLCFLYLRNVKGFAWNHKRVYRIYRELELNLRIKPRKRLVREQPEPLAVPQALNECWSMDFMHDQLADGRSIRLFNVIDDFNREGLCIEVDFSLPALRVIRSLDQVIEWRGKPLKIRCDNGPEYVSDALRDWAMRRGIVLQFIQPGKPQQNAYIERYNKTVRYDWLAHYLFETVADVQDYATKWLWSYNHERPNTAIGGVPPKQKLPIAA</sequence>
<dbReference type="InterPro" id="IPR036397">
    <property type="entry name" value="RNaseH_sf"/>
</dbReference>
<accession>A0A9N8S2G7</accession>
<evidence type="ECO:0000259" key="1">
    <source>
        <dbReference type="PROSITE" id="PS50994"/>
    </source>
</evidence>
<evidence type="ECO:0000313" key="3">
    <source>
        <dbReference type="Proteomes" id="UP000789704"/>
    </source>
</evidence>
<dbReference type="PROSITE" id="PS50994">
    <property type="entry name" value="INTEGRASE"/>
    <property type="match status" value="1"/>
</dbReference>
<dbReference type="GO" id="GO:0015074">
    <property type="term" value="P:DNA integration"/>
    <property type="evidence" value="ECO:0007669"/>
    <property type="project" value="InterPro"/>
</dbReference>
<dbReference type="InterPro" id="IPR048020">
    <property type="entry name" value="Transpos_IS3"/>
</dbReference>
<dbReference type="EMBL" id="CAJQZC010000033">
    <property type="protein sequence ID" value="CAG4928609.1"/>
    <property type="molecule type" value="Genomic_DNA"/>
</dbReference>
<reference evidence="2" key="1">
    <citation type="submission" date="2021-04" db="EMBL/GenBank/DDBJ databases">
        <authorList>
            <person name="Vanwijnsberghe S."/>
        </authorList>
    </citation>
    <scope>NUCLEOTIDE SEQUENCE</scope>
    <source>
        <strain evidence="2">LMG 31841</strain>
    </source>
</reference>
<dbReference type="Proteomes" id="UP000789704">
    <property type="component" value="Unassembled WGS sequence"/>
</dbReference>
<dbReference type="PANTHER" id="PTHR47515">
    <property type="entry name" value="LOW CALCIUM RESPONSE LOCUS PROTEIN T"/>
    <property type="match status" value="1"/>
</dbReference>
<dbReference type="PANTHER" id="PTHR47515:SF2">
    <property type="entry name" value="INTEGRASE CORE DOMAIN PROTEIN"/>
    <property type="match status" value="1"/>
</dbReference>
<evidence type="ECO:0000313" key="2">
    <source>
        <dbReference type="EMBL" id="CAG4928609.1"/>
    </source>
</evidence>
<dbReference type="NCBIfam" id="NF033516">
    <property type="entry name" value="transpos_IS3"/>
    <property type="match status" value="1"/>
</dbReference>